<name>A0ABZ1UI76_9BURK</name>
<reference evidence="1 2" key="1">
    <citation type="journal article" date="2019" name="Int. J. Syst. Evol. Microbiol.">
        <title>The Draft Whole-Genome Sequence of the Antibiotic Producer Empedobacter haloabium ATCC 31962 Provides Indications for Its Taxonomic Reclassification.</title>
        <authorList>
            <person name="Miess H."/>
            <person name="Arlt P."/>
            <person name="Apel A.K."/>
            <person name="Weber T."/>
            <person name="Nieselt K."/>
            <person name="Hanssen F."/>
            <person name="Czemmel S."/>
            <person name="Nahnsen S."/>
            <person name="Gross H."/>
        </authorList>
    </citation>
    <scope>NUCLEOTIDE SEQUENCE [LARGE SCALE GENOMIC DNA]</scope>
    <source>
        <strain evidence="1 2">ATCC 31962</strain>
    </source>
</reference>
<gene>
    <name evidence="1" type="ORF">E7V67_022470</name>
</gene>
<keyword evidence="2" id="KW-1185">Reference proteome</keyword>
<sequence>MSGHRRAAVALHGLAEADRVLILDELPAQDQQVLRDYINELDELGFDTATAVDLPAQPAPAVAANEAPADALQAASPDAVHAALAGEPASLVAQLLSIEAWRWRGAYLALQTSARSELLHAAAPAGALAPARAAFLRGALAERLQRMDIPAATAAPAQARPVWWRFVRLPWTR</sequence>
<dbReference type="EMBL" id="CP136508">
    <property type="protein sequence ID" value="WUR12440.1"/>
    <property type="molecule type" value="Genomic_DNA"/>
</dbReference>
<organism evidence="1 2">
    <name type="scientific">[Empedobacter] haloabium</name>
    <dbReference type="NCBI Taxonomy" id="592317"/>
    <lineage>
        <taxon>Bacteria</taxon>
        <taxon>Pseudomonadati</taxon>
        <taxon>Pseudomonadota</taxon>
        <taxon>Betaproteobacteria</taxon>
        <taxon>Burkholderiales</taxon>
        <taxon>Oxalobacteraceae</taxon>
        <taxon>Telluria group</taxon>
        <taxon>Telluria group incertae sedis</taxon>
    </lineage>
</organism>
<evidence type="ECO:0000313" key="2">
    <source>
        <dbReference type="Proteomes" id="UP000321323"/>
    </source>
</evidence>
<evidence type="ECO:0000313" key="1">
    <source>
        <dbReference type="EMBL" id="WUR12440.1"/>
    </source>
</evidence>
<proteinExistence type="predicted"/>
<accession>A0ABZ1UI76</accession>
<dbReference type="Proteomes" id="UP000321323">
    <property type="component" value="Chromosome"/>
</dbReference>
<protein>
    <submittedName>
        <fullName evidence="1">Uncharacterized protein</fullName>
    </submittedName>
</protein>